<evidence type="ECO:0000256" key="7">
    <source>
        <dbReference type="ARBA" id="ARBA00023132"/>
    </source>
</evidence>
<dbReference type="GO" id="GO:0031965">
    <property type="term" value="C:nuclear membrane"/>
    <property type="evidence" value="ECO:0007669"/>
    <property type="project" value="InterPro"/>
</dbReference>
<keyword evidence="13" id="KW-1185">Reference proteome</keyword>
<evidence type="ECO:0000256" key="2">
    <source>
        <dbReference type="ARBA" id="ARBA00009454"/>
    </source>
</evidence>
<dbReference type="Proteomes" id="UP001189122">
    <property type="component" value="Unassembled WGS sequence"/>
</dbReference>
<accession>A0A7I8J8G3</accession>
<evidence type="ECO:0000256" key="9">
    <source>
        <dbReference type="PROSITE-ProRule" id="PRU00804"/>
    </source>
</evidence>
<keyword evidence="5" id="KW-0653">Protein transport</keyword>
<dbReference type="EMBL" id="CACRZD030000009">
    <property type="protein sequence ID" value="CAA6666035.1"/>
    <property type="molecule type" value="Genomic_DNA"/>
</dbReference>
<evidence type="ECO:0000256" key="1">
    <source>
        <dbReference type="ARBA" id="ARBA00004567"/>
    </source>
</evidence>
<name>A0A7I8J8G3_SPIIN</name>
<dbReference type="PROSITE" id="PS51472">
    <property type="entry name" value="RRM_NUP35"/>
    <property type="match status" value="1"/>
</dbReference>
<dbReference type="Gene3D" id="3.30.70.330">
    <property type="match status" value="1"/>
</dbReference>
<dbReference type="Pfam" id="PF05172">
    <property type="entry name" value="RRM_Nup35"/>
    <property type="match status" value="1"/>
</dbReference>
<dbReference type="PANTHER" id="PTHR21527:SF6">
    <property type="entry name" value="NUCLEOPORIN NUP35"/>
    <property type="match status" value="1"/>
</dbReference>
<keyword evidence="4 9" id="KW-0509">mRNA transport</keyword>
<feature type="domain" description="RRM Nup35-type" evidence="11">
    <location>
        <begin position="130"/>
        <end position="220"/>
    </location>
</feature>
<evidence type="ECO:0000256" key="10">
    <source>
        <dbReference type="SAM" id="MobiDB-lite"/>
    </source>
</evidence>
<reference evidence="12 13" key="1">
    <citation type="submission" date="2019-12" db="EMBL/GenBank/DDBJ databases">
        <authorList>
            <person name="Scholz U."/>
            <person name="Mascher M."/>
            <person name="Fiebig A."/>
        </authorList>
    </citation>
    <scope>NUCLEOTIDE SEQUENCE</scope>
</reference>
<evidence type="ECO:0000313" key="12">
    <source>
        <dbReference type="EMBL" id="CAA2626737.1"/>
    </source>
</evidence>
<dbReference type="PIRSF" id="PIRSF038119">
    <property type="entry name" value="Nucleoporin_NUP53"/>
    <property type="match status" value="1"/>
</dbReference>
<dbReference type="InterPro" id="IPR017389">
    <property type="entry name" value="Nucleoporin_NUP53"/>
</dbReference>
<dbReference type="PANTHER" id="PTHR21527">
    <property type="entry name" value="NUCLEOPORIN NUP35"/>
    <property type="match status" value="1"/>
</dbReference>
<dbReference type="EMBL" id="LR743596">
    <property type="protein sequence ID" value="CAA2626737.1"/>
    <property type="molecule type" value="Genomic_DNA"/>
</dbReference>
<dbReference type="FunFam" id="3.30.70.330:FF:000095">
    <property type="entry name" value="Putative Nucleoporin NUP53"/>
    <property type="match status" value="1"/>
</dbReference>
<evidence type="ECO:0000256" key="4">
    <source>
        <dbReference type="ARBA" id="ARBA00022816"/>
    </source>
</evidence>
<organism evidence="12">
    <name type="scientific">Spirodela intermedia</name>
    <name type="common">Intermediate duckweed</name>
    <dbReference type="NCBI Taxonomy" id="51605"/>
    <lineage>
        <taxon>Eukaryota</taxon>
        <taxon>Viridiplantae</taxon>
        <taxon>Streptophyta</taxon>
        <taxon>Embryophyta</taxon>
        <taxon>Tracheophyta</taxon>
        <taxon>Spermatophyta</taxon>
        <taxon>Magnoliopsida</taxon>
        <taxon>Liliopsida</taxon>
        <taxon>Araceae</taxon>
        <taxon>Lemnoideae</taxon>
        <taxon>Spirodela</taxon>
    </lineage>
</organism>
<keyword evidence="7 9" id="KW-0906">Nuclear pore complex</keyword>
<evidence type="ECO:0000259" key="11">
    <source>
        <dbReference type="PROSITE" id="PS51472"/>
    </source>
</evidence>
<keyword evidence="3 9" id="KW-0813">Transport</keyword>
<dbReference type="AlphaFoldDB" id="A0A7I8J8G3"/>
<evidence type="ECO:0000256" key="6">
    <source>
        <dbReference type="ARBA" id="ARBA00023010"/>
    </source>
</evidence>
<comment type="similarity">
    <text evidence="2">Belongs to the Nup35 family.</text>
</comment>
<feature type="compositionally biased region" description="Polar residues" evidence="10">
    <location>
        <begin position="56"/>
        <end position="78"/>
    </location>
</feature>
<dbReference type="GO" id="GO:0051028">
    <property type="term" value="P:mRNA transport"/>
    <property type="evidence" value="ECO:0007669"/>
    <property type="project" value="UniProtKB-UniRule"/>
</dbReference>
<dbReference type="InterPro" id="IPR012677">
    <property type="entry name" value="Nucleotide-bd_a/b_plait_sf"/>
</dbReference>
<keyword evidence="8 9" id="KW-0539">Nucleus</keyword>
<evidence type="ECO:0000256" key="3">
    <source>
        <dbReference type="ARBA" id="ARBA00022448"/>
    </source>
</evidence>
<dbReference type="InterPro" id="IPR035979">
    <property type="entry name" value="RBD_domain_sf"/>
</dbReference>
<evidence type="ECO:0000256" key="5">
    <source>
        <dbReference type="ARBA" id="ARBA00022927"/>
    </source>
</evidence>
<protein>
    <recommendedName>
        <fullName evidence="11">RRM Nup35-type domain-containing protein</fullName>
    </recommendedName>
</protein>
<dbReference type="InterPro" id="IPR007846">
    <property type="entry name" value="RRM_NUP35_dom"/>
</dbReference>
<dbReference type="GO" id="GO:0006999">
    <property type="term" value="P:nuclear pore organization"/>
    <property type="evidence" value="ECO:0007669"/>
    <property type="project" value="TreeGrafter"/>
</dbReference>
<dbReference type="GO" id="GO:0044613">
    <property type="term" value="C:nuclear pore central transport channel"/>
    <property type="evidence" value="ECO:0007669"/>
    <property type="project" value="TreeGrafter"/>
</dbReference>
<dbReference type="GO" id="GO:0005543">
    <property type="term" value="F:phospholipid binding"/>
    <property type="evidence" value="ECO:0007669"/>
    <property type="project" value="TreeGrafter"/>
</dbReference>
<sequence length="279" mass="30064">MSGTVERSAKSGRRTLFYRDLASPISSHRGNDFSPDSGLGDWPVSPEINPSFAEAPQSQVEKQQQLRLPQNPASSSWWSPVKSGGGDQESKGKGSPVDGVILSGALITLPPPREVARPELQRNTLPLGGVDEEEWVTVYGFSPCDTNMVLREFEKCGAILRHVPAPEMLIGCIFFIRYYHLEIDYHNRYDAQKALLKNGTQINSVLIVGVKAVDPSQRGFLNEKPNGGSQIGFMVSLPSQAPTRKGAAHPPPSAAAAAGAIASPAKSVVSKIMDLMFGI</sequence>
<dbReference type="GO" id="GO:0003676">
    <property type="term" value="F:nucleic acid binding"/>
    <property type="evidence" value="ECO:0007669"/>
    <property type="project" value="InterPro"/>
</dbReference>
<dbReference type="CDD" id="cd12441">
    <property type="entry name" value="RRM_Nup53_like"/>
    <property type="match status" value="1"/>
</dbReference>
<evidence type="ECO:0000313" key="13">
    <source>
        <dbReference type="Proteomes" id="UP001189122"/>
    </source>
</evidence>
<gene>
    <name evidence="12" type="ORF">SI7747_09012424</name>
</gene>
<keyword evidence="6" id="KW-0811">Translocation</keyword>
<dbReference type="GO" id="GO:0017056">
    <property type="term" value="F:structural constituent of nuclear pore"/>
    <property type="evidence" value="ECO:0007669"/>
    <property type="project" value="InterPro"/>
</dbReference>
<dbReference type="GO" id="GO:0006607">
    <property type="term" value="P:NLS-bearing protein import into nucleus"/>
    <property type="evidence" value="ECO:0007669"/>
    <property type="project" value="TreeGrafter"/>
</dbReference>
<evidence type="ECO:0000256" key="8">
    <source>
        <dbReference type="ARBA" id="ARBA00023242"/>
    </source>
</evidence>
<dbReference type="GO" id="GO:0044615">
    <property type="term" value="C:nuclear pore nuclear basket"/>
    <property type="evidence" value="ECO:0007669"/>
    <property type="project" value="TreeGrafter"/>
</dbReference>
<comment type="subcellular location">
    <subcellularLocation>
        <location evidence="1">Nucleus</location>
        <location evidence="1">Nuclear pore complex</location>
    </subcellularLocation>
</comment>
<proteinExistence type="inferred from homology"/>
<dbReference type="SUPFAM" id="SSF54928">
    <property type="entry name" value="RNA-binding domain, RBD"/>
    <property type="match status" value="1"/>
</dbReference>
<feature type="region of interest" description="Disordered" evidence="10">
    <location>
        <begin position="1"/>
        <end position="95"/>
    </location>
</feature>